<dbReference type="GO" id="GO:0033499">
    <property type="term" value="P:galactose catabolic process via UDP-galactose, Leloir pathway"/>
    <property type="evidence" value="ECO:0007669"/>
    <property type="project" value="TreeGrafter"/>
</dbReference>
<proteinExistence type="inferred from homology"/>
<dbReference type="InterPro" id="IPR019779">
    <property type="entry name" value="GalP_UDPtransf1_His-AS"/>
</dbReference>
<dbReference type="PANTHER" id="PTHR11943:SF1">
    <property type="entry name" value="GALACTOSE-1-PHOSPHATE URIDYLYLTRANSFERASE"/>
    <property type="match status" value="1"/>
</dbReference>
<dbReference type="InterPro" id="IPR005849">
    <property type="entry name" value="GalP_Utransf_N"/>
</dbReference>
<dbReference type="PANTHER" id="PTHR11943">
    <property type="entry name" value="GALACTOSE-1-PHOSPHATE URIDYLYLTRANSFERASE"/>
    <property type="match status" value="1"/>
</dbReference>
<dbReference type="EMBL" id="CADCSZ010000004">
    <property type="protein sequence ID" value="CAA9209960.1"/>
    <property type="molecule type" value="Genomic_DNA"/>
</dbReference>
<dbReference type="AlphaFoldDB" id="A0A6J4GZ87"/>
<comment type="catalytic activity">
    <reaction evidence="1 15">
        <text>alpha-D-galactose 1-phosphate + UDP-alpha-D-glucose = alpha-D-glucose 1-phosphate + UDP-alpha-D-galactose</text>
        <dbReference type="Rhea" id="RHEA:13989"/>
        <dbReference type="ChEBI" id="CHEBI:58336"/>
        <dbReference type="ChEBI" id="CHEBI:58601"/>
        <dbReference type="ChEBI" id="CHEBI:58885"/>
        <dbReference type="ChEBI" id="CHEBI:66914"/>
        <dbReference type="EC" id="2.7.7.12"/>
    </reaction>
</comment>
<evidence type="ECO:0000256" key="7">
    <source>
        <dbReference type="ARBA" id="ARBA00022695"/>
    </source>
</evidence>
<dbReference type="GO" id="GO:0005737">
    <property type="term" value="C:cytoplasm"/>
    <property type="evidence" value="ECO:0007669"/>
    <property type="project" value="TreeGrafter"/>
</dbReference>
<evidence type="ECO:0000256" key="1">
    <source>
        <dbReference type="ARBA" id="ARBA00001107"/>
    </source>
</evidence>
<feature type="domain" description="Galactose-1-phosphate uridyl transferase N-terminal" evidence="16">
    <location>
        <begin position="2"/>
        <end position="159"/>
    </location>
</feature>
<reference evidence="18" key="1">
    <citation type="submission" date="2020-02" db="EMBL/GenBank/DDBJ databases">
        <authorList>
            <person name="Meier V. D."/>
        </authorList>
    </citation>
    <scope>NUCLEOTIDE SEQUENCE</scope>
    <source>
        <strain evidence="18">AVDCRST_MAG76</strain>
    </source>
</reference>
<dbReference type="PROSITE" id="PS00117">
    <property type="entry name" value="GAL_P_UDP_TRANSF_I"/>
    <property type="match status" value="1"/>
</dbReference>
<evidence type="ECO:0000256" key="9">
    <source>
        <dbReference type="ARBA" id="ARBA00022833"/>
    </source>
</evidence>
<dbReference type="UniPathway" id="UPA00214"/>
<sequence length="330" mass="36507">MTERRRDPTTGEWRMFASHRQDRTFLPGADQCPLCPTRQGGHLTEIPLPTFDVVVFENRFPSLVAKPPDPGVIGSELYQVAPSFGANEVIVYSDDHHLELADMEVGKLARIVEVWADRYAALGTRAEVEYVLIFENRGEAMGVTLHHPHGQIYAYPEVPARPQLELTTAATHLERGGTCVFCDVVARERADGLRIVAQNRSFLAFVPFAARYPYEVQVMAHRHVPSLLDLTDPERLALAEVLKVVLGAYDRLFGFGLPYVMAVHQAPTGDHRWLSVSHLHIEFLPPHRTATKLKYLAGSELGGGAYLNDTQPEATASALRAAVASLAPKA</sequence>
<dbReference type="GO" id="GO:0008108">
    <property type="term" value="F:UDP-glucose:hexose-1-phosphate uridylyltransferase activity"/>
    <property type="evidence" value="ECO:0007669"/>
    <property type="project" value="UniProtKB-UniRule"/>
</dbReference>
<evidence type="ECO:0000259" key="16">
    <source>
        <dbReference type="Pfam" id="PF01087"/>
    </source>
</evidence>
<dbReference type="InterPro" id="IPR005850">
    <property type="entry name" value="GalP_Utransf_C"/>
</dbReference>
<dbReference type="InterPro" id="IPR036265">
    <property type="entry name" value="HIT-like_sf"/>
</dbReference>
<comment type="pathway">
    <text evidence="2 15">Carbohydrate metabolism; galactose metabolism.</text>
</comment>
<comment type="similarity">
    <text evidence="3 15">Belongs to the galactose-1-phosphate uridylyltransferase type 1 family.</text>
</comment>
<evidence type="ECO:0000256" key="11">
    <source>
        <dbReference type="ARBA" id="ARBA00023277"/>
    </source>
</evidence>
<gene>
    <name evidence="18" type="ORF">AVDCRST_MAG76-61</name>
</gene>
<feature type="active site" description="Tele-UMP-histidine intermediate" evidence="13">
    <location>
        <position position="149"/>
    </location>
</feature>
<dbReference type="Pfam" id="PF01087">
    <property type="entry name" value="GalP_UDP_transf"/>
    <property type="match status" value="1"/>
</dbReference>
<evidence type="ECO:0000313" key="18">
    <source>
        <dbReference type="EMBL" id="CAA9209960.1"/>
    </source>
</evidence>
<keyword evidence="6 15" id="KW-0808">Transferase</keyword>
<evidence type="ECO:0000256" key="14">
    <source>
        <dbReference type="PIRSR" id="PIRSR000808-3"/>
    </source>
</evidence>
<evidence type="ECO:0000256" key="10">
    <source>
        <dbReference type="ARBA" id="ARBA00023144"/>
    </source>
</evidence>
<dbReference type="InterPro" id="IPR001937">
    <property type="entry name" value="GalP_UDPtransf1"/>
</dbReference>
<evidence type="ECO:0000256" key="3">
    <source>
        <dbReference type="ARBA" id="ARBA00010951"/>
    </source>
</evidence>
<evidence type="ECO:0000256" key="5">
    <source>
        <dbReference type="ARBA" id="ARBA00016340"/>
    </source>
</evidence>
<feature type="binding site" evidence="14">
    <location>
        <position position="32"/>
    </location>
    <ligand>
        <name>Zn(2+)</name>
        <dbReference type="ChEBI" id="CHEBI:29105"/>
    </ligand>
</feature>
<dbReference type="GO" id="GO:0008270">
    <property type="term" value="F:zinc ion binding"/>
    <property type="evidence" value="ECO:0007669"/>
    <property type="project" value="InterPro"/>
</dbReference>
<name>A0A6J4GZ87_9ACTN</name>
<evidence type="ECO:0000259" key="17">
    <source>
        <dbReference type="Pfam" id="PF02744"/>
    </source>
</evidence>
<dbReference type="EC" id="2.7.7.12" evidence="4 12"/>
<evidence type="ECO:0000256" key="15">
    <source>
        <dbReference type="RuleBase" id="RU000506"/>
    </source>
</evidence>
<accession>A0A6J4GZ87</accession>
<comment type="cofactor">
    <cofactor evidence="14">
        <name>Zn(2+)</name>
        <dbReference type="ChEBI" id="CHEBI:29105"/>
    </cofactor>
    <text evidence="14">Binds 1 zinc ion per subunit.</text>
</comment>
<keyword evidence="8 14" id="KW-0479">Metal-binding</keyword>
<keyword evidence="7 15" id="KW-0548">Nucleotidyltransferase</keyword>
<feature type="binding site" evidence="14">
    <location>
        <position position="147"/>
    </location>
    <ligand>
        <name>Zn(2+)</name>
        <dbReference type="ChEBI" id="CHEBI:29105"/>
    </ligand>
</feature>
<dbReference type="PIRSF" id="PIRSF000808">
    <property type="entry name" value="GalT"/>
    <property type="match status" value="1"/>
</dbReference>
<evidence type="ECO:0000256" key="13">
    <source>
        <dbReference type="PIRSR" id="PIRSR000808-1"/>
    </source>
</evidence>
<keyword evidence="10 15" id="KW-0299">Galactose metabolism</keyword>
<evidence type="ECO:0000256" key="2">
    <source>
        <dbReference type="ARBA" id="ARBA00004947"/>
    </source>
</evidence>
<evidence type="ECO:0000256" key="12">
    <source>
        <dbReference type="NCBIfam" id="TIGR00209"/>
    </source>
</evidence>
<feature type="domain" description="Galactose-1-phosphate uridyl transferase C-terminal" evidence="17">
    <location>
        <begin position="176"/>
        <end position="321"/>
    </location>
</feature>
<protein>
    <recommendedName>
        <fullName evidence="5 12">Galactose-1-phosphate uridylyltransferase</fullName>
        <ecNumber evidence="4 12">2.7.7.12</ecNumber>
    </recommendedName>
</protein>
<evidence type="ECO:0000256" key="4">
    <source>
        <dbReference type="ARBA" id="ARBA00012384"/>
    </source>
</evidence>
<dbReference type="Gene3D" id="3.30.428.10">
    <property type="entry name" value="HIT-like"/>
    <property type="match status" value="2"/>
</dbReference>
<organism evidence="18">
    <name type="scientific">uncultured Acidimicrobiales bacterium</name>
    <dbReference type="NCBI Taxonomy" id="310071"/>
    <lineage>
        <taxon>Bacteria</taxon>
        <taxon>Bacillati</taxon>
        <taxon>Actinomycetota</taxon>
        <taxon>Acidimicrobiia</taxon>
        <taxon>Acidimicrobiales</taxon>
        <taxon>environmental samples</taxon>
    </lineage>
</organism>
<evidence type="ECO:0000256" key="6">
    <source>
        <dbReference type="ARBA" id="ARBA00022679"/>
    </source>
</evidence>
<feature type="binding site" evidence="14">
    <location>
        <position position="96"/>
    </location>
    <ligand>
        <name>Zn(2+)</name>
        <dbReference type="ChEBI" id="CHEBI:29105"/>
    </ligand>
</feature>
<dbReference type="Pfam" id="PF02744">
    <property type="entry name" value="GalP_UDP_tr_C"/>
    <property type="match status" value="1"/>
</dbReference>
<dbReference type="NCBIfam" id="TIGR00209">
    <property type="entry name" value="galT_1"/>
    <property type="match status" value="1"/>
</dbReference>
<dbReference type="SUPFAM" id="SSF54197">
    <property type="entry name" value="HIT-like"/>
    <property type="match status" value="2"/>
</dbReference>
<keyword evidence="9 14" id="KW-0862">Zinc</keyword>
<keyword evidence="11 15" id="KW-0119">Carbohydrate metabolism</keyword>
<feature type="binding site" evidence="14">
    <location>
        <position position="35"/>
    </location>
    <ligand>
        <name>Zn(2+)</name>
        <dbReference type="ChEBI" id="CHEBI:29105"/>
    </ligand>
</feature>
<evidence type="ECO:0000256" key="8">
    <source>
        <dbReference type="ARBA" id="ARBA00022723"/>
    </source>
</evidence>